<protein>
    <recommendedName>
        <fullName evidence="4">Stereocilin</fullName>
    </recommendedName>
</protein>
<evidence type="ECO:0000313" key="2">
    <source>
        <dbReference type="EMBL" id="QQR35263.1"/>
    </source>
</evidence>
<evidence type="ECO:0000313" key="3">
    <source>
        <dbReference type="Proteomes" id="UP000595460"/>
    </source>
</evidence>
<feature type="compositionally biased region" description="Acidic residues" evidence="1">
    <location>
        <begin position="39"/>
        <end position="52"/>
    </location>
</feature>
<dbReference type="EMBL" id="CP068047">
    <property type="protein sequence ID" value="QQR35263.1"/>
    <property type="molecule type" value="Genomic_DNA"/>
</dbReference>
<proteinExistence type="predicted"/>
<sequence>MTFPPLDPEPKDVPTPPDSEPDELPQRDEDPFQFPPDLEPIEPLDPDDEPEEQAPRPPPV</sequence>
<name>A0ABX7BUM8_9HYPH</name>
<gene>
    <name evidence="2" type="ORF">JI749_12915</name>
</gene>
<accession>A0ABX7BUM8</accession>
<dbReference type="Proteomes" id="UP000595460">
    <property type="component" value="Chromosome"/>
</dbReference>
<feature type="region of interest" description="Disordered" evidence="1">
    <location>
        <begin position="1"/>
        <end position="60"/>
    </location>
</feature>
<reference evidence="2 3" key="1">
    <citation type="submission" date="2021-01" db="EMBL/GenBank/DDBJ databases">
        <title>Genome seq and assembly of Devosia sp. G19.</title>
        <authorList>
            <person name="Chhetri G."/>
        </authorList>
    </citation>
    <scope>NUCLEOTIDE SEQUENCE [LARGE SCALE GENOMIC DNA]</scope>
    <source>
        <strain evidence="2 3">G19</strain>
    </source>
</reference>
<dbReference type="RefSeq" id="WP_201654556.1">
    <property type="nucleotide sequence ID" value="NZ_CP068047.1"/>
</dbReference>
<evidence type="ECO:0008006" key="4">
    <source>
        <dbReference type="Google" id="ProtNLM"/>
    </source>
</evidence>
<evidence type="ECO:0000256" key="1">
    <source>
        <dbReference type="SAM" id="MobiDB-lite"/>
    </source>
</evidence>
<keyword evidence="3" id="KW-1185">Reference proteome</keyword>
<organism evidence="2 3">
    <name type="scientific">Devosia oryziradicis</name>
    <dbReference type="NCBI Taxonomy" id="2801335"/>
    <lineage>
        <taxon>Bacteria</taxon>
        <taxon>Pseudomonadati</taxon>
        <taxon>Pseudomonadota</taxon>
        <taxon>Alphaproteobacteria</taxon>
        <taxon>Hyphomicrobiales</taxon>
        <taxon>Devosiaceae</taxon>
        <taxon>Devosia</taxon>
    </lineage>
</organism>